<dbReference type="InterPro" id="IPR038248">
    <property type="entry name" value="Dicer_dimer_sf"/>
</dbReference>
<dbReference type="InterPro" id="IPR005034">
    <property type="entry name" value="Dicer_dimerisation"/>
</dbReference>
<feature type="region of interest" description="Disordered" evidence="7">
    <location>
        <begin position="522"/>
        <end position="542"/>
    </location>
</feature>
<dbReference type="PROSITE" id="PS50142">
    <property type="entry name" value="RNASE_3_2"/>
    <property type="match status" value="2"/>
</dbReference>
<feature type="domain" description="Helicase ATP-binding" evidence="9">
    <location>
        <begin position="23"/>
        <end position="198"/>
    </location>
</feature>
<feature type="compositionally biased region" description="Acidic residues" evidence="7">
    <location>
        <begin position="530"/>
        <end position="540"/>
    </location>
</feature>
<feature type="domain" description="Helicase C-terminal" evidence="10">
    <location>
        <begin position="363"/>
        <end position="540"/>
    </location>
</feature>
<sequence>MTIIDPIANTTSELRPRKYQEEIFERAQKENVITALNTGSGKTLIGLLLIKWMSALESSGDKLIIFLVPRVALVEQQAKYLRDNTPLRTEKLYGALDISLSDRMQWKKKLGKCDVIVMTPQILVNFITHSIWSLRQIALLVFDECHHARKNHPYNIIMQEYFYIKEVEDRPKIFGMTASPVWNTKDPVGSLLTLETNLDSVIISVREHVDELAVHTPRPSELITIFPAPPDNYDFHDPNFLRCLSIISPATWEHLEVAWPSLVMRHDATLYNLGPYCASLFLYLEVRHVLKSVQTGLRTIEDTKMEVVEYVAGASAPKRNPPEELNLIRDILLDFEGFFWRNDCPNRVPIPVPLKWCSPKVDALKHILLEFYTPNFQVIVFVEQRQVAACLSKILPVIPGLEGKIRSAHLVGQGVNSDGVSKATDTYHGDAIQAFRKGEVNVLIATSVAEEGLDFPACDLVVRFDPFRHMVGYVQSRGRARNADSRFIVMIRQDDQVSFEFYQNLLAQEPEMNKAYQGRQRAAVTMPAQQEDEDEEDDLNPLDLASRERYVVPSTEAVLSYDSAIGLLNYLCALIPCDAYTPPHKPKFTGDFQSTVQLPLSIPLPPDQLTYTGPLKCSKKEAKRAVAFLAVKRLHELDIFDQYLLPTPGSTLGEEEMAQTWLGLESRDTPTVMNVDVKYPWTIGEKLWLHPIYLGGEPVTGLVSGTPLPSVELRSDILVRLGHPQAFVLDNEEEVELRRTMHEYTRLGIYYRVTGSPLAEPLGVYLVPLTDTLEVDFRQIRRVVDNPRGIASLDDIIYGDEKKLLVLNRFESGRTRVLQKIRSDLSPMSIPPIGSVEATYKGIDASGVEKIVTSSSYHGFWTNRGSRRRKIQLEIPKDGPLLEAPRLDKHASSRYSLDPSYRIPTIEPDFKVPPIVPMNTCGWVDMSPDVIRAFEILPTLCHKITDAYRAQSTRLNIGLPFIPDDLLMEALTLPNVDADFSNQRLETLGDAVLDICTTVHLMFKYPRRHEGQLSTLRAGRVSNKFLVSCARTVELERFISSEKMGVEKWPFVEQKGYEAKEIRDRKSVKRQIPRRGLQDCVEALLGASFLAGGIPMALRTGVCFGLSFGGIQPWGERCRRAEAREIGVPALVAGLEKEIGYVFENPELLVEAVTHPSLEFSSTPSYQRLEFLGDSVIKMLVTEYLFHKFPKATSHQLALPRTKAICSPALAHIAISKIQIHKYLLQNSIDLNNAINLYVPVLESATADEIVRRGWRYDPPKAISDAFESVVGAVFVDVGYDLDRTGGIVCRLMEDILEVLNPSIPKDPVSEVLEWLASVGCSKGHNLKFKRSTEERNGQDVESVSAVFHGQIVAGPIVSNSKAVSRFTAAERAFMTLRASDEELFKKLCDCQNQMITDEVTGSGEVDDLETLDEVEESEVANMLMVEDSV</sequence>
<keyword evidence="4" id="KW-0347">Helicase</keyword>
<keyword evidence="6" id="KW-0694">RNA-binding</keyword>
<dbReference type="InterPro" id="IPR001650">
    <property type="entry name" value="Helicase_C-like"/>
</dbReference>
<evidence type="ECO:0000256" key="5">
    <source>
        <dbReference type="ARBA" id="ARBA00022840"/>
    </source>
</evidence>
<dbReference type="InterPro" id="IPR014001">
    <property type="entry name" value="Helicase_ATP-bd"/>
</dbReference>
<dbReference type="SMART" id="SM00535">
    <property type="entry name" value="RIBOc"/>
    <property type="match status" value="2"/>
</dbReference>
<evidence type="ECO:0000259" key="9">
    <source>
        <dbReference type="PROSITE" id="PS51192"/>
    </source>
</evidence>
<keyword evidence="3" id="KW-0378">Hydrolase</keyword>
<dbReference type="Gene3D" id="1.10.1520.10">
    <property type="entry name" value="Ribonuclease III domain"/>
    <property type="match status" value="2"/>
</dbReference>
<dbReference type="PANTHER" id="PTHR14950">
    <property type="entry name" value="DICER-RELATED"/>
    <property type="match status" value="1"/>
</dbReference>
<evidence type="ECO:0000259" key="11">
    <source>
        <dbReference type="PROSITE" id="PS51327"/>
    </source>
</evidence>
<dbReference type="InterPro" id="IPR027417">
    <property type="entry name" value="P-loop_NTPase"/>
</dbReference>
<dbReference type="Pfam" id="PF03368">
    <property type="entry name" value="Dicer_dimer"/>
    <property type="match status" value="1"/>
</dbReference>
<dbReference type="PANTHER" id="PTHR14950:SF37">
    <property type="entry name" value="ENDORIBONUCLEASE DICER"/>
    <property type="match status" value="1"/>
</dbReference>
<organism evidence="12 13">
    <name type="scientific">Agaricus bisporus var. burnettii</name>
    <dbReference type="NCBI Taxonomy" id="192524"/>
    <lineage>
        <taxon>Eukaryota</taxon>
        <taxon>Fungi</taxon>
        <taxon>Dikarya</taxon>
        <taxon>Basidiomycota</taxon>
        <taxon>Agaricomycotina</taxon>
        <taxon>Agaricomycetes</taxon>
        <taxon>Agaricomycetidae</taxon>
        <taxon>Agaricales</taxon>
        <taxon>Agaricineae</taxon>
        <taxon>Agaricaceae</taxon>
        <taxon>Agaricus</taxon>
    </lineage>
</organism>
<dbReference type="Gene3D" id="3.30.160.380">
    <property type="entry name" value="Dicer dimerisation domain"/>
    <property type="match status" value="1"/>
</dbReference>
<dbReference type="EMBL" id="JABXXO010000005">
    <property type="protein sequence ID" value="KAF7777576.1"/>
    <property type="molecule type" value="Genomic_DNA"/>
</dbReference>
<dbReference type="SMART" id="SM00487">
    <property type="entry name" value="DEXDc"/>
    <property type="match status" value="1"/>
</dbReference>
<reference evidence="12 13" key="1">
    <citation type="journal article" name="Sci. Rep.">
        <title>Telomere-to-telomere assembled and centromere annotated genomes of the two main subspecies of the button mushroom Agaricus bisporus reveal especially polymorphic chromosome ends.</title>
        <authorList>
            <person name="Sonnenberg A.S.M."/>
            <person name="Sedaghat-Telgerd N."/>
            <person name="Lavrijssen B."/>
            <person name="Ohm R.A."/>
            <person name="Hendrickx P.M."/>
            <person name="Scholtmeijer K."/>
            <person name="Baars J.J.P."/>
            <person name="van Peer A."/>
        </authorList>
    </citation>
    <scope>NUCLEOTIDE SEQUENCE [LARGE SCALE GENOMIC DNA]</scope>
    <source>
        <strain evidence="12 13">H119_p4</strain>
    </source>
</reference>
<gene>
    <name evidence="12" type="ORF">Agabi119p4_3648</name>
</gene>
<dbReference type="Gene3D" id="3.40.50.300">
    <property type="entry name" value="P-loop containing nucleotide triphosphate hydrolases"/>
    <property type="match status" value="2"/>
</dbReference>
<dbReference type="PROSITE" id="PS51192">
    <property type="entry name" value="HELICASE_ATP_BIND_1"/>
    <property type="match status" value="1"/>
</dbReference>
<accession>A0A8H7KHV5</accession>
<dbReference type="GO" id="GO:0005524">
    <property type="term" value="F:ATP binding"/>
    <property type="evidence" value="ECO:0007669"/>
    <property type="project" value="UniProtKB-KW"/>
</dbReference>
<evidence type="ECO:0000256" key="4">
    <source>
        <dbReference type="ARBA" id="ARBA00022806"/>
    </source>
</evidence>
<dbReference type="PROSITE" id="PS51194">
    <property type="entry name" value="HELICASE_CTER"/>
    <property type="match status" value="1"/>
</dbReference>
<feature type="domain" description="Dicer dsRNA-binding fold" evidence="11">
    <location>
        <begin position="564"/>
        <end position="654"/>
    </location>
</feature>
<protein>
    <recommendedName>
        <fullName evidence="14">P-loop containing nucleoside triphosphate hydrolase protein</fullName>
    </recommendedName>
</protein>
<dbReference type="SMART" id="SM00490">
    <property type="entry name" value="HELICc"/>
    <property type="match status" value="1"/>
</dbReference>
<dbReference type="InterPro" id="IPR036389">
    <property type="entry name" value="RNase_III_sf"/>
</dbReference>
<evidence type="ECO:0000259" key="10">
    <source>
        <dbReference type="PROSITE" id="PS51194"/>
    </source>
</evidence>
<dbReference type="GO" id="GO:0004386">
    <property type="term" value="F:helicase activity"/>
    <property type="evidence" value="ECO:0007669"/>
    <property type="project" value="UniProtKB-KW"/>
</dbReference>
<dbReference type="SUPFAM" id="SSF52540">
    <property type="entry name" value="P-loop containing nucleoside triphosphate hydrolases"/>
    <property type="match status" value="1"/>
</dbReference>
<dbReference type="PROSITE" id="PS00517">
    <property type="entry name" value="RNASE_3_1"/>
    <property type="match status" value="1"/>
</dbReference>
<dbReference type="Pfam" id="PF00270">
    <property type="entry name" value="DEAD"/>
    <property type="match status" value="1"/>
</dbReference>
<dbReference type="InterPro" id="IPR011545">
    <property type="entry name" value="DEAD/DEAH_box_helicase_dom"/>
</dbReference>
<keyword evidence="1" id="KW-0677">Repeat</keyword>
<dbReference type="GO" id="GO:0003723">
    <property type="term" value="F:RNA binding"/>
    <property type="evidence" value="ECO:0007669"/>
    <property type="project" value="UniProtKB-UniRule"/>
</dbReference>
<dbReference type="GO" id="GO:0031047">
    <property type="term" value="P:regulatory ncRNA-mediated gene silencing"/>
    <property type="evidence" value="ECO:0007669"/>
    <property type="project" value="UniProtKB-ARBA"/>
</dbReference>
<dbReference type="Pfam" id="PF00271">
    <property type="entry name" value="Helicase_C"/>
    <property type="match status" value="1"/>
</dbReference>
<evidence type="ECO:0000256" key="7">
    <source>
        <dbReference type="SAM" id="MobiDB-lite"/>
    </source>
</evidence>
<evidence type="ECO:0008006" key="14">
    <source>
        <dbReference type="Google" id="ProtNLM"/>
    </source>
</evidence>
<dbReference type="CDD" id="cd00593">
    <property type="entry name" value="RIBOc"/>
    <property type="match status" value="2"/>
</dbReference>
<dbReference type="GO" id="GO:0006396">
    <property type="term" value="P:RNA processing"/>
    <property type="evidence" value="ECO:0007669"/>
    <property type="project" value="InterPro"/>
</dbReference>
<evidence type="ECO:0000256" key="6">
    <source>
        <dbReference type="PROSITE-ProRule" id="PRU00657"/>
    </source>
</evidence>
<dbReference type="InterPro" id="IPR000999">
    <property type="entry name" value="RNase_III_dom"/>
</dbReference>
<evidence type="ECO:0000256" key="2">
    <source>
        <dbReference type="ARBA" id="ARBA00022741"/>
    </source>
</evidence>
<comment type="caution">
    <text evidence="12">The sequence shown here is derived from an EMBL/GenBank/DDBJ whole genome shotgun (WGS) entry which is preliminary data.</text>
</comment>
<evidence type="ECO:0000259" key="8">
    <source>
        <dbReference type="PROSITE" id="PS50142"/>
    </source>
</evidence>
<evidence type="ECO:0000313" key="12">
    <source>
        <dbReference type="EMBL" id="KAF7777576.1"/>
    </source>
</evidence>
<feature type="domain" description="RNase III" evidence="8">
    <location>
        <begin position="950"/>
        <end position="1093"/>
    </location>
</feature>
<evidence type="ECO:0000256" key="1">
    <source>
        <dbReference type="ARBA" id="ARBA00022737"/>
    </source>
</evidence>
<dbReference type="Pfam" id="PF00636">
    <property type="entry name" value="Ribonuclease_3"/>
    <property type="match status" value="2"/>
</dbReference>
<keyword evidence="2" id="KW-0547">Nucleotide-binding</keyword>
<feature type="domain" description="RNase III" evidence="8">
    <location>
        <begin position="1132"/>
        <end position="1279"/>
    </location>
</feature>
<dbReference type="Proteomes" id="UP000629468">
    <property type="component" value="Unassembled WGS sequence"/>
</dbReference>
<evidence type="ECO:0000313" key="13">
    <source>
        <dbReference type="Proteomes" id="UP000629468"/>
    </source>
</evidence>
<comment type="similarity">
    <text evidence="6">Belongs to the helicase family. Dicer subfamily.</text>
</comment>
<dbReference type="CDD" id="cd18034">
    <property type="entry name" value="DEXHc_dicer"/>
    <property type="match status" value="1"/>
</dbReference>
<proteinExistence type="inferred from homology"/>
<evidence type="ECO:0000256" key="3">
    <source>
        <dbReference type="ARBA" id="ARBA00022801"/>
    </source>
</evidence>
<dbReference type="PROSITE" id="PS51327">
    <property type="entry name" value="DICER_DSRBF"/>
    <property type="match status" value="1"/>
</dbReference>
<dbReference type="SUPFAM" id="SSF69065">
    <property type="entry name" value="RNase III domain-like"/>
    <property type="match status" value="2"/>
</dbReference>
<keyword evidence="5" id="KW-0067">ATP-binding</keyword>
<dbReference type="GO" id="GO:0004525">
    <property type="term" value="F:ribonuclease III activity"/>
    <property type="evidence" value="ECO:0007669"/>
    <property type="project" value="InterPro"/>
</dbReference>
<name>A0A8H7KHV5_AGABI</name>